<proteinExistence type="predicted"/>
<sequence>MNTIFIIFISVFTTFSSKNEQLIRENKDGSCIFQISLVINFELYSVLMSYGPGVRVISPRCAVSYMKDKTKEMADIYEEPFHFEEGDN</sequence>
<gene>
    <name evidence="2" type="ORF">DWW35_07105</name>
</gene>
<dbReference type="EMBL" id="QRYP01000015">
    <property type="protein sequence ID" value="RGU97225.1"/>
    <property type="molecule type" value="Genomic_DNA"/>
</dbReference>
<evidence type="ECO:0000259" key="1">
    <source>
        <dbReference type="Pfam" id="PF25583"/>
    </source>
</evidence>
<dbReference type="Proteomes" id="UP000285236">
    <property type="component" value="Unassembled WGS sequence"/>
</dbReference>
<reference evidence="2 3" key="1">
    <citation type="submission" date="2018-08" db="EMBL/GenBank/DDBJ databases">
        <title>A genome reference for cultivated species of the human gut microbiota.</title>
        <authorList>
            <person name="Zou Y."/>
            <person name="Xue W."/>
            <person name="Luo G."/>
        </authorList>
    </citation>
    <scope>NUCLEOTIDE SEQUENCE [LARGE SCALE GENOMIC DNA]</scope>
    <source>
        <strain evidence="2 3">AF15-25</strain>
    </source>
</reference>
<dbReference type="AlphaFoldDB" id="A0AA92W441"/>
<evidence type="ECO:0000313" key="2">
    <source>
        <dbReference type="EMBL" id="RGU97225.1"/>
    </source>
</evidence>
<accession>A0AA92W441</accession>
<dbReference type="InterPro" id="IPR057727">
    <property type="entry name" value="WCX_dom"/>
</dbReference>
<comment type="caution">
    <text evidence="2">The sequence shown here is derived from an EMBL/GenBank/DDBJ whole genome shotgun (WGS) entry which is preliminary data.</text>
</comment>
<dbReference type="Pfam" id="PF25583">
    <property type="entry name" value="WCX"/>
    <property type="match status" value="1"/>
</dbReference>
<protein>
    <submittedName>
        <fullName evidence="2">WYL domain-containing protein</fullName>
    </submittedName>
</protein>
<feature type="domain" description="WCX" evidence="1">
    <location>
        <begin position="19"/>
        <end position="74"/>
    </location>
</feature>
<evidence type="ECO:0000313" key="3">
    <source>
        <dbReference type="Proteomes" id="UP000285236"/>
    </source>
</evidence>
<name>A0AA92W441_9BACT</name>
<organism evidence="2 3">
    <name type="scientific">Segatella copri</name>
    <dbReference type="NCBI Taxonomy" id="165179"/>
    <lineage>
        <taxon>Bacteria</taxon>
        <taxon>Pseudomonadati</taxon>
        <taxon>Bacteroidota</taxon>
        <taxon>Bacteroidia</taxon>
        <taxon>Bacteroidales</taxon>
        <taxon>Prevotellaceae</taxon>
        <taxon>Segatella</taxon>
    </lineage>
</organism>